<dbReference type="EMBL" id="JGZT01000007">
    <property type="protein sequence ID" value="KFJ01909.1"/>
    <property type="molecule type" value="Genomic_DNA"/>
</dbReference>
<evidence type="ECO:0000313" key="2">
    <source>
        <dbReference type="EMBL" id="KFJ01909.1"/>
    </source>
</evidence>
<organism evidence="2 3">
    <name type="scientific">Bifidobacterium thermacidophilum subsp. thermacidophilum</name>
    <dbReference type="NCBI Taxonomy" id="79262"/>
    <lineage>
        <taxon>Bacteria</taxon>
        <taxon>Bacillati</taxon>
        <taxon>Actinomycetota</taxon>
        <taxon>Actinomycetes</taxon>
        <taxon>Bifidobacteriales</taxon>
        <taxon>Bifidobacteriaceae</taxon>
        <taxon>Bifidobacterium</taxon>
    </lineage>
</organism>
<comment type="caution">
    <text evidence="2">The sequence shown here is derived from an EMBL/GenBank/DDBJ whole genome shotgun (WGS) entry which is preliminary data.</text>
</comment>
<feature type="region of interest" description="Disordered" evidence="1">
    <location>
        <begin position="32"/>
        <end position="54"/>
    </location>
</feature>
<name>A0A087E2A8_9BIFI</name>
<gene>
    <name evidence="2" type="ORF">THER5_1903</name>
</gene>
<accession>A0A087E2A8</accession>
<proteinExistence type="predicted"/>
<evidence type="ECO:0000313" key="3">
    <source>
        <dbReference type="Proteomes" id="UP000029003"/>
    </source>
</evidence>
<evidence type="ECO:0000256" key="1">
    <source>
        <dbReference type="SAM" id="MobiDB-lite"/>
    </source>
</evidence>
<dbReference type="Proteomes" id="UP000029003">
    <property type="component" value="Unassembled WGS sequence"/>
</dbReference>
<protein>
    <submittedName>
        <fullName evidence="2">Uncharacterized protein</fullName>
    </submittedName>
</protein>
<sequence length="54" mass="5896">MVSGSRAAGPGRRVWYGRIALSFMIRGVLPPHTGRPRPLIGTRPIRRKTATGRG</sequence>
<dbReference type="AlphaFoldDB" id="A0A087E2A8"/>
<feature type="compositionally biased region" description="Basic residues" evidence="1">
    <location>
        <begin position="44"/>
        <end position="54"/>
    </location>
</feature>
<reference evidence="2 3" key="1">
    <citation type="submission" date="2014-03" db="EMBL/GenBank/DDBJ databases">
        <title>Genomics of Bifidobacteria.</title>
        <authorList>
            <person name="Ventura M."/>
            <person name="Milani C."/>
            <person name="Lugli G.A."/>
        </authorList>
    </citation>
    <scope>NUCLEOTIDE SEQUENCE [LARGE SCALE GENOMIC DNA]</scope>
    <source>
        <strain evidence="2 3">LMG 21395</strain>
    </source>
</reference>